<dbReference type="AlphaFoldDB" id="A0A495VQ44"/>
<feature type="chain" id="PRO_5019804551" evidence="1">
    <location>
        <begin position="28"/>
        <end position="289"/>
    </location>
</feature>
<organism evidence="2 3">
    <name type="scientific">Azonexus fungiphilus</name>
    <dbReference type="NCBI Taxonomy" id="146940"/>
    <lineage>
        <taxon>Bacteria</taxon>
        <taxon>Pseudomonadati</taxon>
        <taxon>Pseudomonadota</taxon>
        <taxon>Betaproteobacteria</taxon>
        <taxon>Rhodocyclales</taxon>
        <taxon>Azonexaceae</taxon>
        <taxon>Azonexus</taxon>
    </lineage>
</organism>
<dbReference type="InterPro" id="IPR006311">
    <property type="entry name" value="TAT_signal"/>
</dbReference>
<dbReference type="OrthoDB" id="9179880at2"/>
<dbReference type="Proteomes" id="UP000270626">
    <property type="component" value="Unassembled WGS sequence"/>
</dbReference>
<proteinExistence type="predicted"/>
<reference evidence="2 3" key="1">
    <citation type="submission" date="2018-10" db="EMBL/GenBank/DDBJ databases">
        <title>Genomic Encyclopedia of Type Strains, Phase IV (KMG-IV): sequencing the most valuable type-strain genomes for metagenomic binning, comparative biology and taxonomic classification.</title>
        <authorList>
            <person name="Goeker M."/>
        </authorList>
    </citation>
    <scope>NUCLEOTIDE SEQUENCE [LARGE SCALE GENOMIC DNA]</scope>
    <source>
        <strain evidence="2 3">DSM 23841</strain>
    </source>
</reference>
<dbReference type="SUPFAM" id="SSF53850">
    <property type="entry name" value="Periplasmic binding protein-like II"/>
    <property type="match status" value="1"/>
</dbReference>
<sequence length="289" mass="31356">MTPARRRFLSHLSLAPALLLAGAPALAKNGSGEALTVGLMPYLSTRTLLHTHEALAHSLEQTLQRPVQLRTATDYQDFFQHLRNGSYDLVISPPHYAWLAISDYGYQPLLVHKEPIRGVIVSASNKPLHSSRDLRGGSIAINDRSALLAIIGSQVLAAEGLQEGRDYHFINTVSHSSALQNAVIGKTRAALVNATSLRLAPPDIRERTLVWREIAVIPGQFYIARPGLAAATVDAVRKALLVFEASAAGREFFSSTGQGGYRPVNADDRALLERALPETRRLLHAATPG</sequence>
<dbReference type="Gene3D" id="3.40.190.10">
    <property type="entry name" value="Periplasmic binding protein-like II"/>
    <property type="match status" value="2"/>
</dbReference>
<name>A0A495VQ44_9RHOO</name>
<evidence type="ECO:0000313" key="2">
    <source>
        <dbReference type="EMBL" id="RKT51050.1"/>
    </source>
</evidence>
<gene>
    <name evidence="2" type="ORF">DFR40_2257</name>
</gene>
<dbReference type="PANTHER" id="PTHR30024:SF17">
    <property type="entry name" value="SOLUTE-BINDING PROTEIN FAMILY 3_N-TERMINAL DOMAIN-CONTAINING PROTEIN"/>
    <property type="match status" value="1"/>
</dbReference>
<accession>A0A495VQ44</accession>
<evidence type="ECO:0000313" key="3">
    <source>
        <dbReference type="Proteomes" id="UP000270626"/>
    </source>
</evidence>
<dbReference type="PANTHER" id="PTHR30024">
    <property type="entry name" value="ALIPHATIC SULFONATES-BINDING PROTEIN-RELATED"/>
    <property type="match status" value="1"/>
</dbReference>
<protein>
    <submittedName>
        <fullName evidence="2">Phosphonate transport system substrate-binding protein</fullName>
    </submittedName>
</protein>
<feature type="signal peptide" evidence="1">
    <location>
        <begin position="1"/>
        <end position="27"/>
    </location>
</feature>
<dbReference type="Pfam" id="PF12974">
    <property type="entry name" value="Phosphonate-bd"/>
    <property type="match status" value="1"/>
</dbReference>
<evidence type="ECO:0000256" key="1">
    <source>
        <dbReference type="SAM" id="SignalP"/>
    </source>
</evidence>
<keyword evidence="3" id="KW-1185">Reference proteome</keyword>
<dbReference type="PROSITE" id="PS51318">
    <property type="entry name" value="TAT"/>
    <property type="match status" value="1"/>
</dbReference>
<comment type="caution">
    <text evidence="2">The sequence shown here is derived from an EMBL/GenBank/DDBJ whole genome shotgun (WGS) entry which is preliminary data.</text>
</comment>
<dbReference type="RefSeq" id="WP_121458587.1">
    <property type="nucleotide sequence ID" value="NZ_RBXP01000016.1"/>
</dbReference>
<keyword evidence="1" id="KW-0732">Signal</keyword>
<dbReference type="EMBL" id="RBXP01000016">
    <property type="protein sequence ID" value="RKT51050.1"/>
    <property type="molecule type" value="Genomic_DNA"/>
</dbReference>